<dbReference type="EMBL" id="CP000230">
    <property type="protein sequence ID" value="ABC23317.1"/>
    <property type="molecule type" value="Genomic_DNA"/>
</dbReference>
<dbReference type="eggNOG" id="COG0318">
    <property type="taxonomic scope" value="Bacteria"/>
</dbReference>
<evidence type="ECO:0000256" key="1">
    <source>
        <dbReference type="ARBA" id="ARBA00006432"/>
    </source>
</evidence>
<dbReference type="PATRIC" id="fig|269796.9.peg.2624"/>
<dbReference type="HOGENOM" id="CLU_000022_59_0_5"/>
<dbReference type="GO" id="GO:0006631">
    <property type="term" value="P:fatty acid metabolic process"/>
    <property type="evidence" value="ECO:0007669"/>
    <property type="project" value="TreeGrafter"/>
</dbReference>
<evidence type="ECO:0000259" key="4">
    <source>
        <dbReference type="Pfam" id="PF13193"/>
    </source>
</evidence>
<dbReference type="SUPFAM" id="SSF56801">
    <property type="entry name" value="Acetyl-CoA synthetase-like"/>
    <property type="match status" value="1"/>
</dbReference>
<dbReference type="PANTHER" id="PTHR43201">
    <property type="entry name" value="ACYL-COA SYNTHETASE"/>
    <property type="match status" value="1"/>
</dbReference>
<dbReference type="EnsemblBacteria" id="ABC23317">
    <property type="protein sequence ID" value="ABC23317"/>
    <property type="gene ID" value="Rru_A2517"/>
</dbReference>
<dbReference type="EC" id="6.2.1.26" evidence="5"/>
<dbReference type="InterPro" id="IPR045851">
    <property type="entry name" value="AMP-bd_C_sf"/>
</dbReference>
<dbReference type="Proteomes" id="UP000001929">
    <property type="component" value="Chromosome"/>
</dbReference>
<name>Q2RRC8_RHORT</name>
<dbReference type="Pfam" id="PF00501">
    <property type="entry name" value="AMP-binding"/>
    <property type="match status" value="1"/>
</dbReference>
<keyword evidence="6" id="KW-1185">Reference proteome</keyword>
<evidence type="ECO:0000313" key="5">
    <source>
        <dbReference type="EMBL" id="ABC23317.1"/>
    </source>
</evidence>
<comment type="similarity">
    <text evidence="1">Belongs to the ATP-dependent AMP-binding enzyme family.</text>
</comment>
<keyword evidence="2 5" id="KW-0436">Ligase</keyword>
<evidence type="ECO:0000256" key="2">
    <source>
        <dbReference type="ARBA" id="ARBA00022598"/>
    </source>
</evidence>
<dbReference type="InterPro" id="IPR020845">
    <property type="entry name" value="AMP-binding_CS"/>
</dbReference>
<dbReference type="STRING" id="269796.Rru_A2517"/>
<dbReference type="InterPro" id="IPR042099">
    <property type="entry name" value="ANL_N_sf"/>
</dbReference>
<protein>
    <submittedName>
        <fullName evidence="5">AMP-dependent synthetase and ligase</fullName>
        <ecNumber evidence="5">6.2.1.26</ecNumber>
    </submittedName>
</protein>
<feature type="domain" description="AMP-dependent synthetase/ligase" evidence="3">
    <location>
        <begin position="115"/>
        <end position="325"/>
    </location>
</feature>
<dbReference type="GO" id="GO:0008756">
    <property type="term" value="F:o-succinylbenzoate-CoA ligase activity"/>
    <property type="evidence" value="ECO:0007669"/>
    <property type="project" value="UniProtKB-EC"/>
</dbReference>
<evidence type="ECO:0000259" key="3">
    <source>
        <dbReference type="Pfam" id="PF00501"/>
    </source>
</evidence>
<feature type="domain" description="AMP-binding enzyme C-terminal" evidence="4">
    <location>
        <begin position="375"/>
        <end position="443"/>
    </location>
</feature>
<dbReference type="RefSeq" id="WP_011390270.1">
    <property type="nucleotide sequence ID" value="NC_007643.1"/>
</dbReference>
<dbReference type="PROSITE" id="PS00455">
    <property type="entry name" value="AMP_BINDING"/>
    <property type="match status" value="1"/>
</dbReference>
<proteinExistence type="inferred from homology"/>
<dbReference type="Gene3D" id="3.40.50.12780">
    <property type="entry name" value="N-terminal domain of ligase-like"/>
    <property type="match status" value="1"/>
</dbReference>
<gene>
    <name evidence="5" type="ordered locus">Rru_A2517</name>
</gene>
<dbReference type="AlphaFoldDB" id="Q2RRC8"/>
<dbReference type="InterPro" id="IPR025110">
    <property type="entry name" value="AMP-bd_C"/>
</dbReference>
<organism evidence="5 6">
    <name type="scientific">Rhodospirillum rubrum (strain ATCC 11170 / ATH 1.1.1 / DSM 467 / LMG 4362 / NCIMB 8255 / S1)</name>
    <dbReference type="NCBI Taxonomy" id="269796"/>
    <lineage>
        <taxon>Bacteria</taxon>
        <taxon>Pseudomonadati</taxon>
        <taxon>Pseudomonadota</taxon>
        <taxon>Alphaproteobacteria</taxon>
        <taxon>Rhodospirillales</taxon>
        <taxon>Rhodospirillaceae</taxon>
        <taxon>Rhodospirillum</taxon>
    </lineage>
</organism>
<dbReference type="GO" id="GO:0031956">
    <property type="term" value="F:medium-chain fatty acid-CoA ligase activity"/>
    <property type="evidence" value="ECO:0007669"/>
    <property type="project" value="TreeGrafter"/>
</dbReference>
<dbReference type="InterPro" id="IPR000873">
    <property type="entry name" value="AMP-dep_synth/lig_dom"/>
</dbReference>
<dbReference type="PhylomeDB" id="Q2RRC8"/>
<reference evidence="5 6" key="1">
    <citation type="journal article" date="2011" name="Stand. Genomic Sci.">
        <title>Complete genome sequence of Rhodospirillum rubrum type strain (S1).</title>
        <authorList>
            <person name="Munk A.C."/>
            <person name="Copeland A."/>
            <person name="Lucas S."/>
            <person name="Lapidus A."/>
            <person name="Del Rio T.G."/>
            <person name="Barry K."/>
            <person name="Detter J.C."/>
            <person name="Hammon N."/>
            <person name="Israni S."/>
            <person name="Pitluck S."/>
            <person name="Brettin T."/>
            <person name="Bruce D."/>
            <person name="Han C."/>
            <person name="Tapia R."/>
            <person name="Gilna P."/>
            <person name="Schmutz J."/>
            <person name="Larimer F."/>
            <person name="Land M."/>
            <person name="Kyrpides N.C."/>
            <person name="Mavromatis K."/>
            <person name="Richardson P."/>
            <person name="Rohde M."/>
            <person name="Goker M."/>
            <person name="Klenk H.P."/>
            <person name="Zhang Y."/>
            <person name="Roberts G.P."/>
            <person name="Reslewic S."/>
            <person name="Schwartz D.C."/>
        </authorList>
    </citation>
    <scope>NUCLEOTIDE SEQUENCE [LARGE SCALE GENOMIC DNA]</scope>
    <source>
        <strain evidence="6">ATCC 11170 / ATH 1.1.1 / DSM 467 / LMG 4362 / NCIMB 8255 / S1</strain>
    </source>
</reference>
<accession>Q2RRC8</accession>
<dbReference type="CDD" id="cd17633">
    <property type="entry name" value="AFD_YhfT-like"/>
    <property type="match status" value="1"/>
</dbReference>
<dbReference type="Gene3D" id="3.30.300.30">
    <property type="match status" value="1"/>
</dbReference>
<dbReference type="PANTHER" id="PTHR43201:SF5">
    <property type="entry name" value="MEDIUM-CHAIN ACYL-COA LIGASE ACSF2, MITOCHONDRIAL"/>
    <property type="match status" value="1"/>
</dbReference>
<dbReference type="KEGG" id="rru:Rru_A2517"/>
<evidence type="ECO:0000313" key="6">
    <source>
        <dbReference type="Proteomes" id="UP000001929"/>
    </source>
</evidence>
<dbReference type="Pfam" id="PF13193">
    <property type="entry name" value="AMP-binding_C"/>
    <property type="match status" value="1"/>
</dbReference>
<sequence>MTSPSKTPNLFAPLAEIDAERPALISEEGLLTHGALRRRVGAVQRWLADQPAERPLLLSATAASDLLPAFIAAGALGRTAAVGDRRWSEAVRARVVAALGQPLIGESLPAFPTGEAADDPPRFAPNPSRPFYVGFTSGTTGLPKAYARSHRSWIETMVAGRDGFALDAADRILVLGPLVHSLALYGALQALWLGGAAIVDGMGGWGVDQGATVVIGVPPLLAALARTGPHSAIRTVLSSGQALDPTTEAVLRRGFPKAVLVDFYGTSEQSFIAWRAVGEEATRGTVGRPFAGVEAEIRDAEGRPVAPGVQGRLHVKSPMVFDGYLEGLDRGGFSSKDGWSSVGDLGWLGEDGTLTLAGREGGMVVVRGVNVFPQEVEAALKALPGILDAGVVGLPDAGRGALLVALVEGEGVVDPAALGALRPEKRPRRIIGVSALPRTLTGKIDRRALAELAAGLIAR</sequence>